<comment type="subcellular location">
    <subcellularLocation>
        <location evidence="8">Nucleus</location>
    </subcellularLocation>
</comment>
<keyword evidence="13" id="KW-1185">Reference proteome</keyword>
<proteinExistence type="inferred from homology"/>
<dbReference type="PANTHER" id="PTHR12930">
    <property type="entry name" value="ZINC FINGER PROTEIN 183"/>
    <property type="match status" value="1"/>
</dbReference>
<dbReference type="SUPFAM" id="SSF57850">
    <property type="entry name" value="RING/U-box"/>
    <property type="match status" value="1"/>
</dbReference>
<dbReference type="CDD" id="cd16539">
    <property type="entry name" value="RING-HC_RNF113A_B"/>
    <property type="match status" value="1"/>
</dbReference>
<dbReference type="Proteomes" id="UP000095728">
    <property type="component" value="Unassembled WGS sequence"/>
</dbReference>
<dbReference type="Pfam" id="PF13923">
    <property type="entry name" value="zf-C3HC4_2"/>
    <property type="match status" value="1"/>
</dbReference>
<keyword evidence="8" id="KW-0539">Nucleus</keyword>
<dbReference type="SMART" id="SM00184">
    <property type="entry name" value="RING"/>
    <property type="match status" value="1"/>
</dbReference>
<dbReference type="STRING" id="56408.A0A1E5RAL9"/>
<dbReference type="SUPFAM" id="SSF90229">
    <property type="entry name" value="CCCH zinc finger"/>
    <property type="match status" value="1"/>
</dbReference>
<dbReference type="InterPro" id="IPR013083">
    <property type="entry name" value="Znf_RING/FYVE/PHD"/>
</dbReference>
<keyword evidence="8" id="KW-0747">Spliceosome</keyword>
<dbReference type="Gene3D" id="3.30.40.10">
    <property type="entry name" value="Zinc/RING finger domain, C3HC4 (zinc finger)"/>
    <property type="match status" value="1"/>
</dbReference>
<dbReference type="PROSITE" id="PS50103">
    <property type="entry name" value="ZF_C3H1"/>
    <property type="match status" value="1"/>
</dbReference>
<keyword evidence="6 7" id="KW-0862">Zinc</keyword>
<evidence type="ECO:0000256" key="1">
    <source>
        <dbReference type="ARBA" id="ARBA00003777"/>
    </source>
</evidence>
<sequence>MFKKRTVKKLQQKPSTTDLEKDSLSSNKETNIVPATDKKRSLSSKHTDETASLENDQQDSLKLLQPKKKLKLKQFEKVLINEETREEKEQTLSQRQQSETDLKEHFDETTDQDQKPANDNSTYHKVNVLVDYQPDVCKDYKLTGFCGYGDSCKFIHSRDDFIQGSKLSIDWKTGQPKSTQSQDKGIPTRCVICQKEYSKPVATSCEHYFCQKCFLQRLEKTPECFVCGKNTHGVMKPASKILKRK</sequence>
<evidence type="ECO:0000256" key="2">
    <source>
        <dbReference type="ARBA" id="ARBA00009161"/>
    </source>
</evidence>
<dbReference type="InterPro" id="IPR000571">
    <property type="entry name" value="Znf_CCCH"/>
</dbReference>
<dbReference type="Pfam" id="PF00642">
    <property type="entry name" value="zf-CCCH"/>
    <property type="match status" value="1"/>
</dbReference>
<dbReference type="EMBL" id="LPNM01000008">
    <property type="protein sequence ID" value="OEJ83960.1"/>
    <property type="molecule type" value="Genomic_DNA"/>
</dbReference>
<keyword evidence="4 7" id="KW-0479">Metal-binding</keyword>
<evidence type="ECO:0000256" key="8">
    <source>
        <dbReference type="RuleBase" id="RU367110"/>
    </source>
</evidence>
<reference evidence="13" key="1">
    <citation type="journal article" date="2016" name="Genome Announc.">
        <title>Genome sequences of three species of Hanseniaspora isolated from spontaneous wine fermentations.</title>
        <authorList>
            <person name="Sternes P.R."/>
            <person name="Lee D."/>
            <person name="Kutyna D.R."/>
            <person name="Borneman A.R."/>
        </authorList>
    </citation>
    <scope>NUCLEOTIDE SEQUENCE [LARGE SCALE GENOMIC DNA]</scope>
    <source>
        <strain evidence="13">AWRI3579</strain>
    </source>
</reference>
<dbReference type="GO" id="GO:0005684">
    <property type="term" value="C:U2-type spliceosomal complex"/>
    <property type="evidence" value="ECO:0007669"/>
    <property type="project" value="TreeGrafter"/>
</dbReference>
<comment type="subunit">
    <text evidence="8">Associated with the spliceosome.</text>
</comment>
<evidence type="ECO:0000313" key="12">
    <source>
        <dbReference type="EMBL" id="OEJ83960.1"/>
    </source>
</evidence>
<feature type="region of interest" description="Disordered" evidence="9">
    <location>
        <begin position="85"/>
        <end position="122"/>
    </location>
</feature>
<evidence type="ECO:0000256" key="5">
    <source>
        <dbReference type="ARBA" id="ARBA00022771"/>
    </source>
</evidence>
<evidence type="ECO:0000259" key="11">
    <source>
        <dbReference type="PROSITE" id="PS50103"/>
    </source>
</evidence>
<dbReference type="AlphaFoldDB" id="A0A1E5RAL9"/>
<feature type="compositionally biased region" description="Basic and acidic residues" evidence="9">
    <location>
        <begin position="36"/>
        <end position="49"/>
    </location>
</feature>
<evidence type="ECO:0000256" key="4">
    <source>
        <dbReference type="ARBA" id="ARBA00022723"/>
    </source>
</evidence>
<dbReference type="PROSITE" id="PS50089">
    <property type="entry name" value="ZF_RING_2"/>
    <property type="match status" value="1"/>
</dbReference>
<name>A0A1E5RAL9_9ASCO</name>
<evidence type="ECO:0000313" key="13">
    <source>
        <dbReference type="Proteomes" id="UP000095728"/>
    </source>
</evidence>
<comment type="function">
    <text evidence="1 8">Involved in pre-mRNA splicing.</text>
</comment>
<accession>A0A1E5RAL9</accession>
<feature type="zinc finger region" description="C3H1-type" evidence="7">
    <location>
        <begin position="131"/>
        <end position="159"/>
    </location>
</feature>
<dbReference type="InterPro" id="IPR039971">
    <property type="entry name" value="CWC24-like"/>
</dbReference>
<dbReference type="InterPro" id="IPR036855">
    <property type="entry name" value="Znf_CCCH_sf"/>
</dbReference>
<dbReference type="GO" id="GO:0006397">
    <property type="term" value="P:mRNA processing"/>
    <property type="evidence" value="ECO:0007669"/>
    <property type="project" value="UniProtKB-KW"/>
</dbReference>
<dbReference type="GO" id="GO:0003677">
    <property type="term" value="F:DNA binding"/>
    <property type="evidence" value="ECO:0007669"/>
    <property type="project" value="UniProtKB-UniRule"/>
</dbReference>
<dbReference type="SMART" id="SM00356">
    <property type="entry name" value="ZnF_C3H1"/>
    <property type="match status" value="1"/>
</dbReference>
<dbReference type="GO" id="GO:0034247">
    <property type="term" value="P:snoRNA splicing"/>
    <property type="evidence" value="ECO:0007669"/>
    <property type="project" value="TreeGrafter"/>
</dbReference>
<comment type="caution">
    <text evidence="12">The sequence shown here is derived from an EMBL/GenBank/DDBJ whole genome shotgun (WGS) entry which is preliminary data.</text>
</comment>
<feature type="domain" description="C3H1-type" evidence="11">
    <location>
        <begin position="131"/>
        <end position="159"/>
    </location>
</feature>
<evidence type="ECO:0000256" key="3">
    <source>
        <dbReference type="ARBA" id="ARBA00020647"/>
    </source>
</evidence>
<dbReference type="InParanoid" id="A0A1E5RAL9"/>
<evidence type="ECO:0000256" key="6">
    <source>
        <dbReference type="ARBA" id="ARBA00022833"/>
    </source>
</evidence>
<dbReference type="GO" id="GO:0008270">
    <property type="term" value="F:zinc ion binding"/>
    <property type="evidence" value="ECO:0007669"/>
    <property type="project" value="UniProtKB-KW"/>
</dbReference>
<keyword evidence="8" id="KW-0507">mRNA processing</keyword>
<feature type="compositionally biased region" description="Basic residues" evidence="9">
    <location>
        <begin position="1"/>
        <end position="11"/>
    </location>
</feature>
<dbReference type="PANTHER" id="PTHR12930:SF0">
    <property type="entry name" value="RING FINGER PROTEIN 113B"/>
    <property type="match status" value="1"/>
</dbReference>
<feature type="domain" description="RING-type" evidence="10">
    <location>
        <begin position="190"/>
        <end position="227"/>
    </location>
</feature>
<comment type="similarity">
    <text evidence="2 8">Belongs to the CWC24 family.</text>
</comment>
<feature type="region of interest" description="Disordered" evidence="9">
    <location>
        <begin position="1"/>
        <end position="63"/>
    </location>
</feature>
<protein>
    <recommendedName>
        <fullName evidence="3 8">Pre-mRNA-splicing factor CWC24</fullName>
    </recommendedName>
</protein>
<evidence type="ECO:0000256" key="9">
    <source>
        <dbReference type="SAM" id="MobiDB-lite"/>
    </source>
</evidence>
<keyword evidence="8" id="KW-0238">DNA-binding</keyword>
<evidence type="ECO:0000256" key="7">
    <source>
        <dbReference type="PROSITE-ProRule" id="PRU00723"/>
    </source>
</evidence>
<evidence type="ECO:0000259" key="10">
    <source>
        <dbReference type="PROSITE" id="PS50089"/>
    </source>
</evidence>
<keyword evidence="8" id="KW-0508">mRNA splicing</keyword>
<feature type="compositionally biased region" description="Basic and acidic residues" evidence="9">
    <location>
        <begin position="98"/>
        <end position="116"/>
    </location>
</feature>
<dbReference type="FunCoup" id="A0A1E5RAL9">
    <property type="interactions" value="312"/>
</dbReference>
<keyword evidence="5 7" id="KW-0863">Zinc-finger</keyword>
<gene>
    <name evidence="12" type="ORF">AWRI3579_g2588</name>
</gene>
<organism evidence="12 13">
    <name type="scientific">Hanseniaspora osmophila</name>
    <dbReference type="NCBI Taxonomy" id="56408"/>
    <lineage>
        <taxon>Eukaryota</taxon>
        <taxon>Fungi</taxon>
        <taxon>Dikarya</taxon>
        <taxon>Ascomycota</taxon>
        <taxon>Saccharomycotina</taxon>
        <taxon>Saccharomycetes</taxon>
        <taxon>Saccharomycodales</taxon>
        <taxon>Saccharomycodaceae</taxon>
        <taxon>Hanseniaspora</taxon>
    </lineage>
</organism>
<dbReference type="InterPro" id="IPR001841">
    <property type="entry name" value="Znf_RING"/>
</dbReference>
<dbReference type="Gene3D" id="4.10.1000.10">
    <property type="entry name" value="Zinc finger, CCCH-type"/>
    <property type="match status" value="1"/>
</dbReference>
<dbReference type="OrthoDB" id="25761at2759"/>